<proteinExistence type="predicted"/>
<dbReference type="Proteomes" id="UP000075840">
    <property type="component" value="Unassembled WGS sequence"/>
</dbReference>
<dbReference type="VEuPathDB" id="VectorBase:AARA014781"/>
<name>A0A182IH46_ANOAR</name>
<reference evidence="1" key="1">
    <citation type="submission" date="2022-08" db="UniProtKB">
        <authorList>
            <consortium name="EnsemblMetazoa"/>
        </authorList>
    </citation>
    <scope>IDENTIFICATION</scope>
    <source>
        <strain evidence="1">Dongola</strain>
    </source>
</reference>
<dbReference type="EMBL" id="APCN01003655">
    <property type="status" value="NOT_ANNOTATED_CDS"/>
    <property type="molecule type" value="Genomic_DNA"/>
</dbReference>
<dbReference type="AlphaFoldDB" id="A0A182IH46"/>
<accession>A0A182IH46</accession>
<sequence>MMMMTMMTMLCPHKYNDTKRSYTLFSQVFDALRPATFLSWW</sequence>
<keyword evidence="2" id="KW-1185">Reference proteome</keyword>
<protein>
    <submittedName>
        <fullName evidence="1">Uncharacterized protein</fullName>
    </submittedName>
</protein>
<dbReference type="EnsemblMetazoa" id="AARA014781-RA">
    <property type="protein sequence ID" value="AARA014781-PA"/>
    <property type="gene ID" value="AARA014781"/>
</dbReference>
<evidence type="ECO:0000313" key="1">
    <source>
        <dbReference type="EnsemblMetazoa" id="AARA014781-PA"/>
    </source>
</evidence>
<evidence type="ECO:0000313" key="2">
    <source>
        <dbReference type="Proteomes" id="UP000075840"/>
    </source>
</evidence>
<organism evidence="1 2">
    <name type="scientific">Anopheles arabiensis</name>
    <name type="common">Mosquito</name>
    <dbReference type="NCBI Taxonomy" id="7173"/>
    <lineage>
        <taxon>Eukaryota</taxon>
        <taxon>Metazoa</taxon>
        <taxon>Ecdysozoa</taxon>
        <taxon>Arthropoda</taxon>
        <taxon>Hexapoda</taxon>
        <taxon>Insecta</taxon>
        <taxon>Pterygota</taxon>
        <taxon>Neoptera</taxon>
        <taxon>Endopterygota</taxon>
        <taxon>Diptera</taxon>
        <taxon>Nematocera</taxon>
        <taxon>Culicoidea</taxon>
        <taxon>Culicidae</taxon>
        <taxon>Anophelinae</taxon>
        <taxon>Anopheles</taxon>
    </lineage>
</organism>